<evidence type="ECO:0000256" key="1">
    <source>
        <dbReference type="SAM" id="MobiDB-lite"/>
    </source>
</evidence>
<dbReference type="OrthoDB" id="2593293at2759"/>
<dbReference type="GO" id="GO:0008237">
    <property type="term" value="F:metallopeptidase activity"/>
    <property type="evidence" value="ECO:0007669"/>
    <property type="project" value="InterPro"/>
</dbReference>
<feature type="signal peptide" evidence="2">
    <location>
        <begin position="1"/>
        <end position="15"/>
    </location>
</feature>
<keyword evidence="2" id="KW-0732">Signal</keyword>
<comment type="caution">
    <text evidence="4">The sequence shown here is derived from an EMBL/GenBank/DDBJ whole genome shotgun (WGS) entry which is preliminary data.</text>
</comment>
<dbReference type="InterPro" id="IPR000772">
    <property type="entry name" value="Ricin_B_lectin"/>
</dbReference>
<dbReference type="InterPro" id="IPR035992">
    <property type="entry name" value="Ricin_B-like_lectins"/>
</dbReference>
<dbReference type="Pfam" id="PF12388">
    <property type="entry name" value="Peptidase_M57"/>
    <property type="match status" value="1"/>
</dbReference>
<reference evidence="4 5" key="1">
    <citation type="submission" date="2017-06" db="EMBL/GenBank/DDBJ databases">
        <title>Global population genomics of the pathogenic fungus Cryptococcus neoformans var. grubii.</title>
        <authorList>
            <person name="Cuomo C."/>
            <person name="Litvintseva A."/>
            <person name="Chen Y."/>
            <person name="Young S."/>
            <person name="Zeng Q."/>
            <person name="Chapman S."/>
            <person name="Gujja S."/>
            <person name="Saif S."/>
            <person name="Birren B."/>
        </authorList>
    </citation>
    <scope>NUCLEOTIDE SEQUENCE [LARGE SCALE GENOMIC DNA]</scope>
    <source>
        <strain evidence="4 5">Tu259-1</strain>
    </source>
</reference>
<evidence type="ECO:0000259" key="3">
    <source>
        <dbReference type="SMART" id="SM00458"/>
    </source>
</evidence>
<sequence length="577" mass="62423">MHIVYILGLAPLAFAAVIERDPPKFQPVQSTKTVRLHPNGDKSKCVDLLGNDHQDGQPVQVYDCNGTPAQDWVLNAGRGQTKVQLAGTNFCLDATHPYAADGTKMKIWKCLDVRQQDWYWTSDNKIALRDQGKCLDWANGDRSDFNQLQVWQCSTGNNNQVWTTGPDYGGKHGDNTGGNHGDNTGGNHGDNTGGNHGGNTGGNPGGNQGGDSGGKTNQIIPDPPGPDPNSESLNPALEAIVNVTEAAGPWPPMISFDGDYSNDDLTVSDQVPFDYCIGEGSGNLTDDEGQQQGQNFTANVAGIGRDFCLDNFGNPDIRNTTSFDNNTSTGNEANIGRALHKRTFADSGATGTPNRWRRGSVISICVERNNDYLVPYASSPVPIRASAIVASAMVRAINFWNAGLNKQFVSFEFVENCNDAVFHTLAVDRTKSAREPNVLATAPFPPRGVAGARNRDIFVYNTAFQSNFQNVLTFIMSHELGHTLGLAHEDCKSTDQPCEVITDKVAGSVVESHISGSTTELFEGPTLLDIAGANKYYSLATGPNTLEKIVLWPATRGPFISYPPLPRCKWFLGICYY</sequence>
<evidence type="ECO:0000313" key="4">
    <source>
        <dbReference type="EMBL" id="OXG25114.1"/>
    </source>
</evidence>
<gene>
    <name evidence="4" type="ORF">C361_02116</name>
</gene>
<dbReference type="SMART" id="SM00458">
    <property type="entry name" value="RICIN"/>
    <property type="match status" value="1"/>
</dbReference>
<feature type="domain" description="Ricin B lectin" evidence="3">
    <location>
        <begin position="30"/>
        <end position="165"/>
    </location>
</feature>
<dbReference type="Gene3D" id="2.80.10.50">
    <property type="match status" value="1"/>
</dbReference>
<evidence type="ECO:0000313" key="5">
    <source>
        <dbReference type="Proteomes" id="UP000199727"/>
    </source>
</evidence>
<dbReference type="Gene3D" id="3.40.390.10">
    <property type="entry name" value="Collagenase (Catalytic Domain)"/>
    <property type="match status" value="1"/>
</dbReference>
<dbReference type="AlphaFoldDB" id="A0A854QH63"/>
<feature type="chain" id="PRO_5032685850" description="Ricin B lectin domain-containing protein" evidence="2">
    <location>
        <begin position="16"/>
        <end position="577"/>
    </location>
</feature>
<accession>A0A854QH63</accession>
<dbReference type="InterPro" id="IPR024653">
    <property type="entry name" value="Peptidase_M10/M27/M57"/>
</dbReference>
<organism evidence="4 5">
    <name type="scientific">Cryptococcus neoformans Tu259-1</name>
    <dbReference type="NCBI Taxonomy" id="1230072"/>
    <lineage>
        <taxon>Eukaryota</taxon>
        <taxon>Fungi</taxon>
        <taxon>Dikarya</taxon>
        <taxon>Basidiomycota</taxon>
        <taxon>Agaricomycotina</taxon>
        <taxon>Tremellomycetes</taxon>
        <taxon>Tremellales</taxon>
        <taxon>Cryptococcaceae</taxon>
        <taxon>Cryptococcus</taxon>
        <taxon>Cryptococcus neoformans species complex</taxon>
    </lineage>
</organism>
<dbReference type="SUPFAM" id="SSF50370">
    <property type="entry name" value="Ricin B-like lectins"/>
    <property type="match status" value="1"/>
</dbReference>
<protein>
    <recommendedName>
        <fullName evidence="3">Ricin B lectin domain-containing protein</fullName>
    </recommendedName>
</protein>
<feature type="region of interest" description="Disordered" evidence="1">
    <location>
        <begin position="162"/>
        <end position="233"/>
    </location>
</feature>
<name>A0A854QH63_CRYNE</name>
<dbReference type="SUPFAM" id="SSF55486">
    <property type="entry name" value="Metalloproteases ('zincins'), catalytic domain"/>
    <property type="match status" value="1"/>
</dbReference>
<dbReference type="CDD" id="cd00161">
    <property type="entry name" value="beta-trefoil_Ricin-like"/>
    <property type="match status" value="1"/>
</dbReference>
<dbReference type="InterPro" id="IPR024079">
    <property type="entry name" value="MetalloPept_cat_dom_sf"/>
</dbReference>
<dbReference type="PROSITE" id="PS50231">
    <property type="entry name" value="RICIN_B_LECTIN"/>
    <property type="match status" value="1"/>
</dbReference>
<dbReference type="Pfam" id="PF00652">
    <property type="entry name" value="Ricin_B_lectin"/>
    <property type="match status" value="1"/>
</dbReference>
<dbReference type="EMBL" id="AMKT01000028">
    <property type="protein sequence ID" value="OXG25114.1"/>
    <property type="molecule type" value="Genomic_DNA"/>
</dbReference>
<dbReference type="Proteomes" id="UP000199727">
    <property type="component" value="Unassembled WGS sequence"/>
</dbReference>
<evidence type="ECO:0000256" key="2">
    <source>
        <dbReference type="SAM" id="SignalP"/>
    </source>
</evidence>
<proteinExistence type="predicted"/>
<feature type="compositionally biased region" description="Gly residues" evidence="1">
    <location>
        <begin position="175"/>
        <end position="213"/>
    </location>
</feature>